<gene>
    <name evidence="7" type="primary">Phy-SERA3</name>
</gene>
<feature type="region of interest" description="Disordered" evidence="4">
    <location>
        <begin position="25"/>
        <end position="207"/>
    </location>
</feature>
<dbReference type="EMBL" id="AB576876">
    <property type="protein sequence ID" value="BAK08449.1"/>
    <property type="molecule type" value="Genomic_DNA"/>
</dbReference>
<evidence type="ECO:0000313" key="7">
    <source>
        <dbReference type="EMBL" id="BAK08449.1"/>
    </source>
</evidence>
<dbReference type="Gene3D" id="3.90.70.10">
    <property type="entry name" value="Cysteine proteinases"/>
    <property type="match status" value="1"/>
</dbReference>
<sequence length="1116" mass="120600">MRTRLCGLLILYMLLNRHSVKCATNSGSGEGSEVSNVPSGSLDQDPSKSSAEDGTSSGSATTSPSQPPSGGGDTPTQVGTSHSTGQTNPAPTHSSLDQTHSQIANPDESQNQGSVGSTTQNSQATTTPSSSTIEGVSRTATASDTQTPPGTATPPAPQGPAAAQPPAAAQTPSASQTSDAAQGPPAAQPPSATQLATPTPASSPNPIQVKSFLLRDHKGLRITGPCKSSFFQVYLVPYLYINVNAANTEIEMDPMFMKVDEKIKFEKEKHLLQNICADNKTFKLVLYLHEDELIIKWKVYPAKGRSVYDRTVDIRKYRMKDIGQPITSIQVVVATQEDQTLYLESKNFSLVNDIPEQCDAIANECFMSGVLDVQKCYHCTLLMQEKQNVQECFKFVAPEIRNRFDDIQTKGENAEDPNEVELEQSIHSIMDKIYKKGENLYKEVDQLAILDSSFKSELLKYCSLMKEIDASGALENHQLGNADEVFSHITTMLQNNSDHDAFSLKSKFKNPALCLKKVDHWIGGKTGLVLPSLEYSNEQNNADSTSDATTLQTLDVNPLHVKDKLFCNEDYCDRTKDTSSCMAKIEAEDQGDCATSWVFASKMHLETIKCIKGYEHVPTSALYVANCSNKDAKDKCQAPSNPVEFLDILEETKFLPAESDLPYSYKQVGDVCPDTKTHWKNLWANVKLLNKQNGPNALNTKGYTAYESAKFEGNMDAFTKLVKSEVMNKGSVIAYVKAAGALSYDLNGKKVLSLCGGETPDLAVNIIGYGNYINEEGVKKSYWLVRNSWGKYWGEDGNFKVDMDGPAGCKHNFIHTAAVFNVDIPVVVPAPNTDPEINNYYLKHSPDFLNNFYLNKREAEKVNGLGDGKGPIHNSVLYGQTEEGQEGKLPEGSTGEPGVAGAKVAEGEPGVAGAAGSPAGAGVPGAAGSPGEPGEQEEKSKEEAEEETEEEEDEEDEDDEEDDGPKEEATTVTVPTGTGTNPGEQPDAVDTNSVNSNSGNSAPTANQAASSVTTDLPVDPSKGTGSTSVDVKGITGVLHFLKNVKNGKVTSNFVAYDSDKVLGDKACSRVQTSDIDKLAECVNFCEENWNDCKGKVSPGYCLAKKRGNNDCFFCFV</sequence>
<evidence type="ECO:0000256" key="1">
    <source>
        <dbReference type="ARBA" id="ARBA00008455"/>
    </source>
</evidence>
<keyword evidence="5" id="KW-0732">Signal</keyword>
<dbReference type="GO" id="GO:0008234">
    <property type="term" value="F:cysteine-type peptidase activity"/>
    <property type="evidence" value="ECO:0007669"/>
    <property type="project" value="InterPro"/>
</dbReference>
<proteinExistence type="inferred from homology"/>
<organism evidence="7">
    <name type="scientific">Plasmodium hylobati</name>
    <dbReference type="NCBI Taxonomy" id="77520"/>
    <lineage>
        <taxon>Eukaryota</taxon>
        <taxon>Sar</taxon>
        <taxon>Alveolata</taxon>
        <taxon>Apicomplexa</taxon>
        <taxon>Aconoidasida</taxon>
        <taxon>Haemosporida</taxon>
        <taxon>Plasmodiidae</taxon>
        <taxon>Plasmodium</taxon>
    </lineage>
</organism>
<feature type="compositionally biased region" description="Low complexity" evidence="4">
    <location>
        <begin position="25"/>
        <end position="41"/>
    </location>
</feature>
<dbReference type="Pfam" id="PF00112">
    <property type="entry name" value="Peptidase_C1"/>
    <property type="match status" value="1"/>
</dbReference>
<dbReference type="CDD" id="cd02619">
    <property type="entry name" value="Peptidase_C1"/>
    <property type="match status" value="1"/>
</dbReference>
<feature type="domain" description="Peptidase C1A papain C-terminal" evidence="6">
    <location>
        <begin position="568"/>
        <end position="820"/>
    </location>
</feature>
<feature type="compositionally biased region" description="Low complexity" evidence="4">
    <location>
        <begin position="159"/>
        <end position="204"/>
    </location>
</feature>
<protein>
    <submittedName>
        <fullName evidence="7">Putative papain-like cysteine prorease</fullName>
    </submittedName>
</protein>
<evidence type="ECO:0000259" key="6">
    <source>
        <dbReference type="SMART" id="SM00645"/>
    </source>
</evidence>
<feature type="compositionally biased region" description="Low complexity" evidence="4">
    <location>
        <begin position="896"/>
        <end position="933"/>
    </location>
</feature>
<feature type="region of interest" description="Disordered" evidence="4">
    <location>
        <begin position="881"/>
        <end position="1030"/>
    </location>
</feature>
<name>F1SYZ1_PLAHY</name>
<feature type="compositionally biased region" description="Polar residues" evidence="4">
    <location>
        <begin position="78"/>
        <end position="143"/>
    </location>
</feature>
<dbReference type="InterPro" id="IPR000668">
    <property type="entry name" value="Peptidase_C1A_C"/>
</dbReference>
<feature type="compositionally biased region" description="Low complexity" evidence="4">
    <location>
        <begin position="52"/>
        <end position="64"/>
    </location>
</feature>
<comment type="similarity">
    <text evidence="1">Belongs to the peptidase C1 family.</text>
</comment>
<dbReference type="SUPFAM" id="SSF54001">
    <property type="entry name" value="Cysteine proteinases"/>
    <property type="match status" value="1"/>
</dbReference>
<keyword evidence="3" id="KW-0325">Glycoprotein</keyword>
<evidence type="ECO:0000256" key="5">
    <source>
        <dbReference type="SAM" id="SignalP"/>
    </source>
</evidence>
<dbReference type="PANTHER" id="PTHR12411">
    <property type="entry name" value="CYSTEINE PROTEASE FAMILY C1-RELATED"/>
    <property type="match status" value="1"/>
</dbReference>
<reference evidence="7" key="1">
    <citation type="journal article" date="2011" name="PLoS ONE">
        <title>Clues to Evolution of the SERA Multigene Family in 18 Plasmodium Species.</title>
        <authorList>
            <person name="Arisue N."/>
            <person name="Kawai S."/>
            <person name="Hirai M."/>
            <person name="Palacpac N.M.Q."/>
            <person name="Jia M."/>
            <person name="Kaneko A."/>
            <person name="Tanabe K."/>
            <person name="Horii T."/>
        </authorList>
    </citation>
    <scope>NUCLEOTIDE SEQUENCE</scope>
    <source>
        <strain evidence="7">WAK</strain>
    </source>
</reference>
<accession>F1SYZ1</accession>
<feature type="compositionally biased region" description="Polar residues" evidence="4">
    <location>
        <begin position="990"/>
        <end position="1014"/>
    </location>
</feature>
<feature type="chain" id="PRO_5003270836" evidence="5">
    <location>
        <begin position="23"/>
        <end position="1116"/>
    </location>
</feature>
<evidence type="ECO:0000256" key="2">
    <source>
        <dbReference type="ARBA" id="ARBA00023145"/>
    </source>
</evidence>
<keyword evidence="2" id="KW-0865">Zymogen</keyword>
<evidence type="ECO:0000256" key="3">
    <source>
        <dbReference type="ARBA" id="ARBA00023180"/>
    </source>
</evidence>
<feature type="compositionally biased region" description="Low complexity" evidence="4">
    <location>
        <begin position="970"/>
        <end position="983"/>
    </location>
</feature>
<feature type="compositionally biased region" description="Acidic residues" evidence="4">
    <location>
        <begin position="943"/>
        <end position="965"/>
    </location>
</feature>
<dbReference type="AlphaFoldDB" id="F1SYZ1"/>
<dbReference type="InterPro" id="IPR013128">
    <property type="entry name" value="Peptidase_C1A"/>
</dbReference>
<dbReference type="SMART" id="SM00645">
    <property type="entry name" value="Pept_C1"/>
    <property type="match status" value="1"/>
</dbReference>
<dbReference type="GO" id="GO:0006508">
    <property type="term" value="P:proteolysis"/>
    <property type="evidence" value="ECO:0007669"/>
    <property type="project" value="InterPro"/>
</dbReference>
<evidence type="ECO:0000256" key="4">
    <source>
        <dbReference type="SAM" id="MobiDB-lite"/>
    </source>
</evidence>
<dbReference type="InterPro" id="IPR038765">
    <property type="entry name" value="Papain-like_cys_pep_sf"/>
</dbReference>
<feature type="signal peptide" evidence="5">
    <location>
        <begin position="1"/>
        <end position="22"/>
    </location>
</feature>